<evidence type="ECO:0000259" key="1">
    <source>
        <dbReference type="PROSITE" id="PS50883"/>
    </source>
</evidence>
<dbReference type="InterPro" id="IPR050706">
    <property type="entry name" value="Cyclic-di-GMP_PDE-like"/>
</dbReference>
<dbReference type="AlphaFoldDB" id="A0A6N7INQ2"/>
<feature type="domain" description="GGDEF" evidence="2">
    <location>
        <begin position="629"/>
        <end position="783"/>
    </location>
</feature>
<dbReference type="GO" id="GO:0071111">
    <property type="term" value="F:cyclic-guanylate-specific phosphodiesterase activity"/>
    <property type="evidence" value="ECO:0007669"/>
    <property type="project" value="InterPro"/>
</dbReference>
<protein>
    <submittedName>
        <fullName evidence="3">EAL domain-containing protein</fullName>
    </submittedName>
</protein>
<feature type="domain" description="EAL" evidence="1">
    <location>
        <begin position="195"/>
        <end position="445"/>
    </location>
</feature>
<dbReference type="CDD" id="cd01948">
    <property type="entry name" value="EAL"/>
    <property type="match status" value="1"/>
</dbReference>
<dbReference type="Proteomes" id="UP000441717">
    <property type="component" value="Unassembled WGS sequence"/>
</dbReference>
<dbReference type="InterPro" id="IPR035919">
    <property type="entry name" value="EAL_sf"/>
</dbReference>
<evidence type="ECO:0000313" key="3">
    <source>
        <dbReference type="EMBL" id="MQL51655.1"/>
    </source>
</evidence>
<dbReference type="SMART" id="SM00052">
    <property type="entry name" value="EAL"/>
    <property type="match status" value="1"/>
</dbReference>
<dbReference type="Pfam" id="PF00563">
    <property type="entry name" value="EAL"/>
    <property type="match status" value="1"/>
</dbReference>
<sequence>MVGLSQHIVTGVKPLVLKLGRRFYHLLERLNLPVKAWEWPASPSRVPELLREGQWVGMIYLDIVEFQLTEQVYGSLYCQQVLGILDRLVKKQINALLEPYSLLETRRWGDDLVIYFHSFSQSPPAPLDLSRLAERVKESLGTELNLRCSHLIPTALNFHVGYSVVRPTRENFEKALYNAYKEAVLVAKSQLDAREVKRRQQFTELLLNKNIRMVYQPILALDSGQIIGYEALCRGPENSFFASPLNLFGYAEKTNQLYALEKVAREKALAGLAGDLAGYRLFLNISPHVVHDPSFRADEIRAYMDQVGAAPERVVFEITERTSIEDFRTFRQSLEYYRQHGFKVAVDDAGSGYSSLQAIAELQPDYIKIDLSLIRDIDKNPTKRILVETFLTFAEKTGSQIIAEGIENSDEMACLRKIGIPLGQGFFLARPSYPPPAVYMEAARMLEENTGTGTATARQRSRLGRMIPVGSISQAVTTIDTRTVTREVVDFFTHYPQVEGVAVLDEEKQPVGLVMRDKLFNQLGTQFGFAIYTERPISLVMDCQPLAVEHDTPVEVVSQVAMARSDHKVYDSIIVTKNRSYHGLVSVRQLLDAITSIQVEAARFANPLTGLPGNRQIEAELLNRLSGEQPFSVIYSDLDHFKGFNDRYGFERGDQAIKLTATIISEQVARHGRPDDLVGHIGGDDFIVVTRPEVSEEICRKIIETFDQKVPELYDPEDRERGYIDTKDRQDRPVRLPLMTISLALIDCHPGQYTNPEELARTSAELKKYAKSKEGSVFVKERRRRST</sequence>
<dbReference type="PANTHER" id="PTHR33121">
    <property type="entry name" value="CYCLIC DI-GMP PHOSPHODIESTERASE PDEF"/>
    <property type="match status" value="1"/>
</dbReference>
<dbReference type="Gene3D" id="3.30.70.270">
    <property type="match status" value="1"/>
</dbReference>
<dbReference type="SUPFAM" id="SSF54631">
    <property type="entry name" value="CBS-domain pair"/>
    <property type="match status" value="1"/>
</dbReference>
<dbReference type="SMART" id="SM00267">
    <property type="entry name" value="GGDEF"/>
    <property type="match status" value="1"/>
</dbReference>
<gene>
    <name evidence="3" type="ORF">GFC01_05145</name>
</gene>
<evidence type="ECO:0000313" key="4">
    <source>
        <dbReference type="Proteomes" id="UP000441717"/>
    </source>
</evidence>
<dbReference type="InterPro" id="IPR000160">
    <property type="entry name" value="GGDEF_dom"/>
</dbReference>
<reference evidence="3 4" key="1">
    <citation type="submission" date="2019-10" db="EMBL/GenBank/DDBJ databases">
        <title>Comparative genomics of sulfur disproportionating microorganisms.</title>
        <authorList>
            <person name="Ward L.M."/>
            <person name="Bertran E."/>
            <person name="Johnston D."/>
        </authorList>
    </citation>
    <scope>NUCLEOTIDE SEQUENCE [LARGE SCALE GENOMIC DNA]</scope>
    <source>
        <strain evidence="3 4">DSM 14055</strain>
    </source>
</reference>
<dbReference type="CDD" id="cd01949">
    <property type="entry name" value="GGDEF"/>
    <property type="match status" value="1"/>
</dbReference>
<dbReference type="InterPro" id="IPR046342">
    <property type="entry name" value="CBS_dom_sf"/>
</dbReference>
<name>A0A6N7INQ2_9FIRM</name>
<dbReference type="EMBL" id="WHYR01000010">
    <property type="protein sequence ID" value="MQL51655.1"/>
    <property type="molecule type" value="Genomic_DNA"/>
</dbReference>
<accession>A0A6N7INQ2</accession>
<dbReference type="Pfam" id="PF00571">
    <property type="entry name" value="CBS"/>
    <property type="match status" value="1"/>
</dbReference>
<dbReference type="NCBIfam" id="TIGR00254">
    <property type="entry name" value="GGDEF"/>
    <property type="match status" value="1"/>
</dbReference>
<dbReference type="Gene3D" id="3.10.580.10">
    <property type="entry name" value="CBS-domain"/>
    <property type="match status" value="1"/>
</dbReference>
<dbReference type="InterPro" id="IPR000644">
    <property type="entry name" value="CBS_dom"/>
</dbReference>
<dbReference type="CDD" id="cd04598">
    <property type="entry name" value="CBS_pair_GGDEF_EAL"/>
    <property type="match status" value="1"/>
</dbReference>
<organism evidence="3 4">
    <name type="scientific">Desulfofundulus thermobenzoicus</name>
    <dbReference type="NCBI Taxonomy" id="29376"/>
    <lineage>
        <taxon>Bacteria</taxon>
        <taxon>Bacillati</taxon>
        <taxon>Bacillota</taxon>
        <taxon>Clostridia</taxon>
        <taxon>Eubacteriales</taxon>
        <taxon>Peptococcaceae</taxon>
        <taxon>Desulfofundulus</taxon>
    </lineage>
</organism>
<dbReference type="SUPFAM" id="SSF141868">
    <property type="entry name" value="EAL domain-like"/>
    <property type="match status" value="1"/>
</dbReference>
<evidence type="ECO:0000259" key="2">
    <source>
        <dbReference type="PROSITE" id="PS50887"/>
    </source>
</evidence>
<dbReference type="OrthoDB" id="9813903at2"/>
<keyword evidence="4" id="KW-1185">Reference proteome</keyword>
<dbReference type="PROSITE" id="PS50883">
    <property type="entry name" value="EAL"/>
    <property type="match status" value="1"/>
</dbReference>
<dbReference type="InterPro" id="IPR043128">
    <property type="entry name" value="Rev_trsase/Diguanyl_cyclase"/>
</dbReference>
<dbReference type="Gene3D" id="3.20.20.450">
    <property type="entry name" value="EAL domain"/>
    <property type="match status" value="1"/>
</dbReference>
<dbReference type="InterPro" id="IPR001633">
    <property type="entry name" value="EAL_dom"/>
</dbReference>
<dbReference type="PROSITE" id="PS50887">
    <property type="entry name" value="GGDEF"/>
    <property type="match status" value="1"/>
</dbReference>
<dbReference type="Pfam" id="PF00990">
    <property type="entry name" value="GGDEF"/>
    <property type="match status" value="1"/>
</dbReference>
<comment type="caution">
    <text evidence="3">The sequence shown here is derived from an EMBL/GenBank/DDBJ whole genome shotgun (WGS) entry which is preliminary data.</text>
</comment>
<dbReference type="SUPFAM" id="SSF55073">
    <property type="entry name" value="Nucleotide cyclase"/>
    <property type="match status" value="1"/>
</dbReference>
<proteinExistence type="predicted"/>
<dbReference type="InterPro" id="IPR029787">
    <property type="entry name" value="Nucleotide_cyclase"/>
</dbReference>
<dbReference type="PANTHER" id="PTHR33121:SF76">
    <property type="entry name" value="SIGNALING PROTEIN"/>
    <property type="match status" value="1"/>
</dbReference>